<accession>A0ABW2RDJ9</accession>
<name>A0ABW2RDJ9_9BURK</name>
<dbReference type="Gene3D" id="1.10.760.10">
    <property type="entry name" value="Cytochrome c-like domain"/>
    <property type="match status" value="1"/>
</dbReference>
<comment type="caution">
    <text evidence="9">The sequence shown here is derived from an EMBL/GenBank/DDBJ whole genome shotgun (WGS) entry which is preliminary data.</text>
</comment>
<keyword evidence="4" id="KW-0249">Electron transport</keyword>
<proteinExistence type="predicted"/>
<feature type="domain" description="Cytochrome c" evidence="8">
    <location>
        <begin position="9"/>
        <end position="99"/>
    </location>
</feature>
<evidence type="ECO:0000256" key="2">
    <source>
        <dbReference type="ARBA" id="ARBA00022617"/>
    </source>
</evidence>
<feature type="signal peptide" evidence="7">
    <location>
        <begin position="1"/>
        <end position="22"/>
    </location>
</feature>
<evidence type="ECO:0000256" key="6">
    <source>
        <dbReference type="PROSITE-ProRule" id="PRU00433"/>
    </source>
</evidence>
<dbReference type="InterPro" id="IPR036909">
    <property type="entry name" value="Cyt_c-like_dom_sf"/>
</dbReference>
<keyword evidence="3 6" id="KW-0479">Metal-binding</keyword>
<dbReference type="RefSeq" id="WP_382259606.1">
    <property type="nucleotide sequence ID" value="NZ_JBHTBX010000014.1"/>
</dbReference>
<reference evidence="10" key="1">
    <citation type="journal article" date="2019" name="Int. J. Syst. Evol. Microbiol.">
        <title>The Global Catalogue of Microorganisms (GCM) 10K type strain sequencing project: providing services to taxonomists for standard genome sequencing and annotation.</title>
        <authorList>
            <consortium name="The Broad Institute Genomics Platform"/>
            <consortium name="The Broad Institute Genome Sequencing Center for Infectious Disease"/>
            <person name="Wu L."/>
            <person name="Ma J."/>
        </authorList>
    </citation>
    <scope>NUCLEOTIDE SEQUENCE [LARGE SCALE GENOMIC DNA]</scope>
    <source>
        <strain evidence="10">CCUG 54518</strain>
    </source>
</reference>
<evidence type="ECO:0000259" key="8">
    <source>
        <dbReference type="PROSITE" id="PS51007"/>
    </source>
</evidence>
<keyword evidence="1" id="KW-0813">Transport</keyword>
<dbReference type="PANTHER" id="PTHR33751:SF9">
    <property type="entry name" value="CYTOCHROME C4"/>
    <property type="match status" value="1"/>
</dbReference>
<gene>
    <name evidence="9" type="ORF">ACFQNJ_16790</name>
</gene>
<dbReference type="EMBL" id="JBHTBX010000014">
    <property type="protein sequence ID" value="MFC7436166.1"/>
    <property type="molecule type" value="Genomic_DNA"/>
</dbReference>
<keyword evidence="10" id="KW-1185">Reference proteome</keyword>
<evidence type="ECO:0000256" key="4">
    <source>
        <dbReference type="ARBA" id="ARBA00022982"/>
    </source>
</evidence>
<dbReference type="SUPFAM" id="SSF46626">
    <property type="entry name" value="Cytochrome c"/>
    <property type="match status" value="1"/>
</dbReference>
<sequence>MKRTKKWLVAGALGTAALWAQAEVNQVRVWAAACANCHGTEGRALQGMEALAGKDKDEMLQKLLDFKNGRKPATIMHQLSKGYTDEQLAQISAYFAAQKKQ</sequence>
<evidence type="ECO:0000256" key="7">
    <source>
        <dbReference type="SAM" id="SignalP"/>
    </source>
</evidence>
<organism evidence="9 10">
    <name type="scientific">Hydrogenophaga bisanensis</name>
    <dbReference type="NCBI Taxonomy" id="439611"/>
    <lineage>
        <taxon>Bacteria</taxon>
        <taxon>Pseudomonadati</taxon>
        <taxon>Pseudomonadota</taxon>
        <taxon>Betaproteobacteria</taxon>
        <taxon>Burkholderiales</taxon>
        <taxon>Comamonadaceae</taxon>
        <taxon>Hydrogenophaga</taxon>
    </lineage>
</organism>
<evidence type="ECO:0000256" key="3">
    <source>
        <dbReference type="ARBA" id="ARBA00022723"/>
    </source>
</evidence>
<keyword evidence="2 6" id="KW-0349">Heme</keyword>
<dbReference type="InterPro" id="IPR050597">
    <property type="entry name" value="Cytochrome_c_Oxidase_Subunit"/>
</dbReference>
<dbReference type="Pfam" id="PF13442">
    <property type="entry name" value="Cytochrome_CBB3"/>
    <property type="match status" value="1"/>
</dbReference>
<dbReference type="PROSITE" id="PS51007">
    <property type="entry name" value="CYTC"/>
    <property type="match status" value="1"/>
</dbReference>
<evidence type="ECO:0000256" key="5">
    <source>
        <dbReference type="ARBA" id="ARBA00023004"/>
    </source>
</evidence>
<dbReference type="InterPro" id="IPR009056">
    <property type="entry name" value="Cyt_c-like_dom"/>
</dbReference>
<dbReference type="Proteomes" id="UP001596495">
    <property type="component" value="Unassembled WGS sequence"/>
</dbReference>
<keyword evidence="7" id="KW-0732">Signal</keyword>
<dbReference type="PANTHER" id="PTHR33751">
    <property type="entry name" value="CBB3-TYPE CYTOCHROME C OXIDASE SUBUNIT FIXP"/>
    <property type="match status" value="1"/>
</dbReference>
<evidence type="ECO:0000313" key="10">
    <source>
        <dbReference type="Proteomes" id="UP001596495"/>
    </source>
</evidence>
<evidence type="ECO:0000313" key="9">
    <source>
        <dbReference type="EMBL" id="MFC7436166.1"/>
    </source>
</evidence>
<protein>
    <submittedName>
        <fullName evidence="9">C-type cytochrome</fullName>
    </submittedName>
</protein>
<evidence type="ECO:0000256" key="1">
    <source>
        <dbReference type="ARBA" id="ARBA00022448"/>
    </source>
</evidence>
<keyword evidence="5 6" id="KW-0408">Iron</keyword>
<feature type="chain" id="PRO_5047265562" evidence="7">
    <location>
        <begin position="23"/>
        <end position="101"/>
    </location>
</feature>